<comment type="caution">
    <text evidence="1">The sequence shown here is derived from an EMBL/GenBank/DDBJ whole genome shotgun (WGS) entry which is preliminary data.</text>
</comment>
<dbReference type="RefSeq" id="WP_290001031.1">
    <property type="nucleotide sequence ID" value="NZ_JAUEPH010000005.1"/>
</dbReference>
<evidence type="ECO:0000313" key="1">
    <source>
        <dbReference type="EMBL" id="MDN3205098.1"/>
    </source>
</evidence>
<dbReference type="Gene3D" id="3.40.50.1820">
    <property type="entry name" value="alpha/beta hydrolase"/>
    <property type="match status" value="1"/>
</dbReference>
<accession>A0ABT7YEZ9</accession>
<reference evidence="1" key="1">
    <citation type="submission" date="2023-06" db="EMBL/GenBank/DDBJ databases">
        <title>Robiginitalea aurantiacus sp. nov. and Algoriphagus sediminis sp. nov., isolated from coastal sediment.</title>
        <authorList>
            <person name="Zhou Z.Y."/>
            <person name="An J."/>
            <person name="Jia Y.W."/>
            <person name="Du Z.J."/>
        </authorList>
    </citation>
    <scope>NUCLEOTIDE SEQUENCE</scope>
    <source>
        <strain evidence="1">C2-7</strain>
    </source>
</reference>
<organism evidence="1 2">
    <name type="scientific">Algoriphagus sediminis</name>
    <dbReference type="NCBI Taxonomy" id="3057113"/>
    <lineage>
        <taxon>Bacteria</taxon>
        <taxon>Pseudomonadati</taxon>
        <taxon>Bacteroidota</taxon>
        <taxon>Cytophagia</taxon>
        <taxon>Cytophagales</taxon>
        <taxon>Cyclobacteriaceae</taxon>
        <taxon>Algoriphagus</taxon>
    </lineage>
</organism>
<name>A0ABT7YEZ9_9BACT</name>
<dbReference type="EMBL" id="JAUEPH010000005">
    <property type="protein sequence ID" value="MDN3205098.1"/>
    <property type="molecule type" value="Genomic_DNA"/>
</dbReference>
<dbReference type="Proteomes" id="UP001171916">
    <property type="component" value="Unassembled WGS sequence"/>
</dbReference>
<proteinExistence type="predicted"/>
<evidence type="ECO:0000313" key="2">
    <source>
        <dbReference type="Proteomes" id="UP001171916"/>
    </source>
</evidence>
<gene>
    <name evidence="1" type="ORF">QVH07_13125</name>
</gene>
<sequence>MIFLEWNKRSIFTILFWLGGYCTYAQSFQIPVPLDHFNPNSRKITIGYSVSESFDFSKKTILVLNDPIDEYLGLNEIIQDVNEGDFNLIRVQGRFFSKDLEDFLDSHNQTWNQKYLWLNHDQIIRDIETIRHEILGKEEVILVGFGSSASILFHYLNSFPDKVEKVIALNPLLLDVQENLSFWNLFESLSKNYSSDSEKRLNFAIHSSRPYFFYTKNERDSLFRVDFESYNVNGLSQSREAFVDGARVRALELIPPDYTNGKSPLVESLGELAEPLIQSISEKKFSKSGIRYDEGLKFDGEVVIIGALNNLFIDPKTFDAIGEFYPDSQIFLLRDGYSLFETRLSNLVPEIINVFSGDNTEDKVDLILELKKDSLLYQGKNYNNIVISK</sequence>
<evidence type="ECO:0008006" key="3">
    <source>
        <dbReference type="Google" id="ProtNLM"/>
    </source>
</evidence>
<protein>
    <recommendedName>
        <fullName evidence="3">Alpha/beta hydrolase</fullName>
    </recommendedName>
</protein>
<keyword evidence="2" id="KW-1185">Reference proteome</keyword>
<dbReference type="SUPFAM" id="SSF53474">
    <property type="entry name" value="alpha/beta-Hydrolases"/>
    <property type="match status" value="1"/>
</dbReference>
<dbReference type="InterPro" id="IPR029058">
    <property type="entry name" value="AB_hydrolase_fold"/>
</dbReference>